<feature type="chain" id="PRO_5011739065" evidence="1">
    <location>
        <begin position="20"/>
        <end position="312"/>
    </location>
</feature>
<sequence length="312" mass="33447">MWKSIALVLALTGPVAAQSFDEALTLWTDGEDMAAIAAFRSLAEGGDVDAQVFLGQISTNSALWPAEIAALPRRERNQLMRAPGGLSGKSWTEVAAETSPRADAIRQSALAETRGEAIVTLLEMGETRIARTVWPAFLAQGEFAAALEIARRRDAPDAISDWGPHLDSIDLATGVATVPGPESWFPFRRLGRSPDDADLRTEGANIARGPGMTHFVDFCTESCGAEDRDLCLGAIWMLSTDNPDLAVSTPVEGLLSQADYINSPRISGDLARSLDALQFRLDQTAPPRLADVVQCAWDGVLVRRQASSSASQ</sequence>
<gene>
    <name evidence="2" type="ORF">SAMN04488095_0196</name>
</gene>
<reference evidence="2 3" key="1">
    <citation type="submission" date="2016-10" db="EMBL/GenBank/DDBJ databases">
        <authorList>
            <person name="de Groot N.N."/>
        </authorList>
    </citation>
    <scope>NUCLEOTIDE SEQUENCE [LARGE SCALE GENOMIC DNA]</scope>
    <source>
        <strain evidence="2 3">DSM 19073</strain>
    </source>
</reference>
<dbReference type="EMBL" id="FORA01000001">
    <property type="protein sequence ID" value="SFI22845.1"/>
    <property type="molecule type" value="Genomic_DNA"/>
</dbReference>
<accession>A0A1I3GH55</accession>
<organism evidence="2 3">
    <name type="scientific">Jannaschia pohangensis</name>
    <dbReference type="NCBI Taxonomy" id="390807"/>
    <lineage>
        <taxon>Bacteria</taxon>
        <taxon>Pseudomonadati</taxon>
        <taxon>Pseudomonadota</taxon>
        <taxon>Alphaproteobacteria</taxon>
        <taxon>Rhodobacterales</taxon>
        <taxon>Roseobacteraceae</taxon>
        <taxon>Jannaschia</taxon>
    </lineage>
</organism>
<feature type="signal peptide" evidence="1">
    <location>
        <begin position="1"/>
        <end position="19"/>
    </location>
</feature>
<evidence type="ECO:0000313" key="2">
    <source>
        <dbReference type="EMBL" id="SFI22845.1"/>
    </source>
</evidence>
<dbReference type="STRING" id="390807.SAMN04488095_0196"/>
<dbReference type="AlphaFoldDB" id="A0A1I3GH55"/>
<dbReference type="OrthoDB" id="7853387at2"/>
<keyword evidence="3" id="KW-1185">Reference proteome</keyword>
<proteinExistence type="predicted"/>
<protein>
    <submittedName>
        <fullName evidence="2">Uncharacterized protein</fullName>
    </submittedName>
</protein>
<dbReference type="RefSeq" id="WP_092776104.1">
    <property type="nucleotide sequence ID" value="NZ_FORA01000001.1"/>
</dbReference>
<dbReference type="Proteomes" id="UP000199110">
    <property type="component" value="Unassembled WGS sequence"/>
</dbReference>
<evidence type="ECO:0000256" key="1">
    <source>
        <dbReference type="SAM" id="SignalP"/>
    </source>
</evidence>
<keyword evidence="1" id="KW-0732">Signal</keyword>
<evidence type="ECO:0000313" key="3">
    <source>
        <dbReference type="Proteomes" id="UP000199110"/>
    </source>
</evidence>
<name>A0A1I3GH55_9RHOB</name>